<dbReference type="AlphaFoldDB" id="A0A6J1QZG4"/>
<proteinExistence type="predicted"/>
<keyword evidence="1" id="KW-0853">WD repeat</keyword>
<name>A0A6J1QZG4_9HYME</name>
<dbReference type="InterPro" id="IPR015943">
    <property type="entry name" value="WD40/YVTN_repeat-like_dom_sf"/>
</dbReference>
<sequence>MSRPPDPKFLLRGDMDEDVHSLLFSINSDVEHLYAGDGKGTVHIWDLKTNRIKYQLSDGWSPCFNLHTTNETDLIVQRRHGVIDVYKISESKWILDRSTNYEFCSFCRSQLLSEKDAVLIPLDNSTVGILSLKTFKVESTLDPSKLSYNDKLGMVMAMKPLVDTNGLILVAYEGGKLLLWDMRKNDVLSSLTVEQYPMTFDFDASLMQGILGSASEKLETFEMSPNHTLSHKSTRLLEHVSGIATLSVRPDKKIVTAGCWDGRLMLFSWKKLRPLAILKEHRASIYDIVYSQCKVEAYDTKCLMAATGKGGYISMWDIYN</sequence>
<dbReference type="InterPro" id="IPR036322">
    <property type="entry name" value="WD40_repeat_dom_sf"/>
</dbReference>
<protein>
    <submittedName>
        <fullName evidence="4">Guanine nucleotide-binding protein subunit beta-like protein 1</fullName>
    </submittedName>
</protein>
<evidence type="ECO:0000256" key="2">
    <source>
        <dbReference type="ARBA" id="ARBA00022737"/>
    </source>
</evidence>
<keyword evidence="3" id="KW-1185">Reference proteome</keyword>
<dbReference type="GeneID" id="112464484"/>
<dbReference type="SMART" id="SM00320">
    <property type="entry name" value="WD40"/>
    <property type="match status" value="3"/>
</dbReference>
<dbReference type="PANTHER" id="PTHR19854:SF1">
    <property type="entry name" value="GUANINE NUCLEOTIDE-BINDING PROTEIN SUBUNIT BETA-LIKE PROTEIN 1"/>
    <property type="match status" value="1"/>
</dbReference>
<reference evidence="4" key="1">
    <citation type="submission" date="2025-08" db="UniProtKB">
        <authorList>
            <consortium name="RefSeq"/>
        </authorList>
    </citation>
    <scope>IDENTIFICATION</scope>
    <source>
        <tissue evidence="4">Whole body</tissue>
    </source>
</reference>
<keyword evidence="2" id="KW-0677">Repeat</keyword>
<organism evidence="3 4">
    <name type="scientific">Temnothorax curvispinosus</name>
    <dbReference type="NCBI Taxonomy" id="300111"/>
    <lineage>
        <taxon>Eukaryota</taxon>
        <taxon>Metazoa</taxon>
        <taxon>Ecdysozoa</taxon>
        <taxon>Arthropoda</taxon>
        <taxon>Hexapoda</taxon>
        <taxon>Insecta</taxon>
        <taxon>Pterygota</taxon>
        <taxon>Neoptera</taxon>
        <taxon>Endopterygota</taxon>
        <taxon>Hymenoptera</taxon>
        <taxon>Apocrita</taxon>
        <taxon>Aculeata</taxon>
        <taxon>Formicoidea</taxon>
        <taxon>Formicidae</taxon>
        <taxon>Myrmicinae</taxon>
        <taxon>Temnothorax</taxon>
    </lineage>
</organism>
<dbReference type="InterPro" id="IPR001680">
    <property type="entry name" value="WD40_rpt"/>
</dbReference>
<dbReference type="OrthoDB" id="7668193at2759"/>
<evidence type="ECO:0000313" key="4">
    <source>
        <dbReference type="RefSeq" id="XP_024887258.1"/>
    </source>
</evidence>
<dbReference type="PANTHER" id="PTHR19854">
    <property type="entry name" value="TRANSDUCIN BETA-LIKE 3"/>
    <property type="match status" value="1"/>
</dbReference>
<dbReference type="Pfam" id="PF00400">
    <property type="entry name" value="WD40"/>
    <property type="match status" value="1"/>
</dbReference>
<accession>A0A6J1QZG4</accession>
<dbReference type="RefSeq" id="XP_024887258.1">
    <property type="nucleotide sequence ID" value="XM_025031490.1"/>
</dbReference>
<dbReference type="Gene3D" id="2.130.10.10">
    <property type="entry name" value="YVTN repeat-like/Quinoprotein amine dehydrogenase"/>
    <property type="match status" value="2"/>
</dbReference>
<evidence type="ECO:0000313" key="3">
    <source>
        <dbReference type="Proteomes" id="UP000504618"/>
    </source>
</evidence>
<evidence type="ECO:0000256" key="1">
    <source>
        <dbReference type="ARBA" id="ARBA00022574"/>
    </source>
</evidence>
<gene>
    <name evidence="4" type="primary">LOC112464484</name>
</gene>
<dbReference type="SUPFAM" id="SSF50978">
    <property type="entry name" value="WD40 repeat-like"/>
    <property type="match status" value="1"/>
</dbReference>
<dbReference type="Proteomes" id="UP000504618">
    <property type="component" value="Unplaced"/>
</dbReference>